<reference evidence="2 3" key="1">
    <citation type="submission" date="2019-06" db="EMBL/GenBank/DDBJ databases">
        <title>Whole genome shotgun sequence of Glutamicibacter nicotianae NBRC 14234.</title>
        <authorList>
            <person name="Hosoyama A."/>
            <person name="Uohara A."/>
            <person name="Ohji S."/>
            <person name="Ichikawa N."/>
        </authorList>
    </citation>
    <scope>NUCLEOTIDE SEQUENCE [LARGE SCALE GENOMIC DNA]</scope>
    <source>
        <strain evidence="2 3">NBRC 14234</strain>
    </source>
</reference>
<keyword evidence="1" id="KW-1133">Transmembrane helix</keyword>
<name>A0ABQ0RP03_GLUNI</name>
<evidence type="ECO:0000313" key="3">
    <source>
        <dbReference type="Proteomes" id="UP000316242"/>
    </source>
</evidence>
<feature type="transmembrane region" description="Helical" evidence="1">
    <location>
        <begin position="39"/>
        <end position="58"/>
    </location>
</feature>
<dbReference type="Proteomes" id="UP000316242">
    <property type="component" value="Unassembled WGS sequence"/>
</dbReference>
<evidence type="ECO:0000313" key="2">
    <source>
        <dbReference type="EMBL" id="GEC13513.1"/>
    </source>
</evidence>
<sequence>MNHVQQMMLKLAMQIIAAGELLIHKLSPKLRDSRGDVPGWVMITLMSALLVAALLAIAGPRLQDLFNQAIDRVSGLG</sequence>
<dbReference type="EMBL" id="BJNE01000014">
    <property type="protein sequence ID" value="GEC13513.1"/>
    <property type="molecule type" value="Genomic_DNA"/>
</dbReference>
<keyword evidence="1" id="KW-0472">Membrane</keyword>
<organism evidence="2 3">
    <name type="scientific">Glutamicibacter nicotianae</name>
    <name type="common">Arthrobacter nicotianae</name>
    <dbReference type="NCBI Taxonomy" id="37929"/>
    <lineage>
        <taxon>Bacteria</taxon>
        <taxon>Bacillati</taxon>
        <taxon>Actinomycetota</taxon>
        <taxon>Actinomycetes</taxon>
        <taxon>Micrococcales</taxon>
        <taxon>Micrococcaceae</taxon>
        <taxon>Glutamicibacter</taxon>
    </lineage>
</organism>
<evidence type="ECO:0000256" key="1">
    <source>
        <dbReference type="SAM" id="Phobius"/>
    </source>
</evidence>
<keyword evidence="3" id="KW-1185">Reference proteome</keyword>
<dbReference type="RefSeq" id="WP_371858970.1">
    <property type="nucleotide sequence ID" value="NZ_BAAAWM010000001.1"/>
</dbReference>
<protein>
    <recommendedName>
        <fullName evidence="4">DUF4244 domain-containing protein</fullName>
    </recommendedName>
</protein>
<keyword evidence="1" id="KW-0812">Transmembrane</keyword>
<evidence type="ECO:0008006" key="4">
    <source>
        <dbReference type="Google" id="ProtNLM"/>
    </source>
</evidence>
<proteinExistence type="predicted"/>
<accession>A0ABQ0RP03</accession>
<comment type="caution">
    <text evidence="2">The sequence shown here is derived from an EMBL/GenBank/DDBJ whole genome shotgun (WGS) entry which is preliminary data.</text>
</comment>
<gene>
    <name evidence="2" type="ORF">ANI01nite_27160</name>
</gene>